<dbReference type="Proteomes" id="UP000294894">
    <property type="component" value="Chromosome"/>
</dbReference>
<feature type="chain" id="PRO_5020870761" evidence="3">
    <location>
        <begin position="22"/>
        <end position="849"/>
    </location>
</feature>
<feature type="region of interest" description="Disordered" evidence="1">
    <location>
        <begin position="777"/>
        <end position="801"/>
    </location>
</feature>
<feature type="region of interest" description="Disordered" evidence="1">
    <location>
        <begin position="258"/>
        <end position="278"/>
    </location>
</feature>
<feature type="compositionally biased region" description="Basic and acidic residues" evidence="1">
    <location>
        <begin position="258"/>
        <end position="269"/>
    </location>
</feature>
<protein>
    <submittedName>
        <fullName evidence="4">Uncharacterized protein</fullName>
    </submittedName>
</protein>
<evidence type="ECO:0000313" key="4">
    <source>
        <dbReference type="EMBL" id="QBR91111.1"/>
    </source>
</evidence>
<keyword evidence="2" id="KW-0812">Transmembrane</keyword>
<dbReference type="EMBL" id="CP038267">
    <property type="protein sequence ID" value="QBR91111.1"/>
    <property type="molecule type" value="Genomic_DNA"/>
</dbReference>
<feature type="compositionally biased region" description="Acidic residues" evidence="1">
    <location>
        <begin position="777"/>
        <end position="788"/>
    </location>
</feature>
<keyword evidence="3" id="KW-0732">Signal</keyword>
<dbReference type="OrthoDB" id="3263746at2"/>
<sequence>MCAVLLLVTVGLSLVTTSPSAATQATCNSLGYTKGAAEDKPSGNQTYPFGTLSWSNRSVDYSIKAGYTVELCVKASTIIDESGPIAGPKTGTFSIDHHSISHIGYKVTQSSKPVDPEVVFTDSSCVADEYVAPSYSAPSYEGLTKTVTGNAVPGGTVTVTYVAKPGWTIVGPASFSHTFPSEPSSHKDCKRPDALVEREPGSSSSCDPAGVTSWVDVYTTPYVWDAASSKWVLGERTGPVRADETFTPYTDAEYAKECAPDQPEPKERQVPGSSSDCEPAGVTSWVDVYTTPYVWDAAAREWVLGDETGPVRTGEAFTPYTDAEYFEECATDQPDPKQVEQERKGCDLSHLGDGFGAGSATRTGEREYVWDTAAREWVLERNADVEWGAWSFTPYTDAEYFKKCAPEQPEPKSVSQTDEGCELSQYGEGFGAGTVARDGVQEYVWDAATRTWVLEPESEVSWGAWAFTPYTDAEYFKKCAPDEPQPEPVMEMKEGCDLSQYGDGFGAGTINRLGSQEYVWDAATRTWVLEPESEISWAAWDFTPYTDAEYLEKCAPEQPEPKSVSQTDEGCDLSQYGEGFGAGTVARDGVQEYVWDAATRTWVLEPESEIAWGAWAFTAYTDAEYFKACAPEQPPVEPVSQTDEGCDLSQYGEDFGAGTVSRDGEQEYVWDAATRTWVLEPEWEIAWGAWAFTPYTDDEYLDLCAPAQPEPIVREVAGAQASCKLRGQTTWVDSYRTEYVWDAALREWVLGEETGPVRTNETFTAWSTGQFADECAEPAGDQETDEDDKTPPVAAGAQASGAVPTVVDAGATVWQQVEAVRRAWWLLLVGGGLGLIGFAGTRRRTSARR</sequence>
<proteinExistence type="predicted"/>
<dbReference type="AlphaFoldDB" id="A0A4P7GHA1"/>
<organism evidence="4 5">
    <name type="scientific">Nocardioides euryhalodurans</name>
    <dbReference type="NCBI Taxonomy" id="2518370"/>
    <lineage>
        <taxon>Bacteria</taxon>
        <taxon>Bacillati</taxon>
        <taxon>Actinomycetota</taxon>
        <taxon>Actinomycetes</taxon>
        <taxon>Propionibacteriales</taxon>
        <taxon>Nocardioidaceae</taxon>
        <taxon>Nocardioides</taxon>
    </lineage>
</organism>
<gene>
    <name evidence="4" type="ORF">EXE57_01625</name>
</gene>
<evidence type="ECO:0000313" key="5">
    <source>
        <dbReference type="Proteomes" id="UP000294894"/>
    </source>
</evidence>
<evidence type="ECO:0000256" key="2">
    <source>
        <dbReference type="SAM" id="Phobius"/>
    </source>
</evidence>
<name>A0A4P7GHA1_9ACTN</name>
<evidence type="ECO:0000256" key="3">
    <source>
        <dbReference type="SAM" id="SignalP"/>
    </source>
</evidence>
<keyword evidence="2" id="KW-1133">Transmembrane helix</keyword>
<evidence type="ECO:0000256" key="1">
    <source>
        <dbReference type="SAM" id="MobiDB-lite"/>
    </source>
</evidence>
<keyword evidence="5" id="KW-1185">Reference proteome</keyword>
<keyword evidence="2" id="KW-0472">Membrane</keyword>
<reference evidence="4 5" key="1">
    <citation type="submission" date="2019-03" db="EMBL/GenBank/DDBJ databases">
        <title>Three New Species of Nocardioides, Nocardioides euryhalodurans sp. nov., Nocardioides seonyuensis sp. nov. and Nocardioides eburneoflavus sp. nov., Iolated from Soil.</title>
        <authorList>
            <person name="Roh S.G."/>
            <person name="Lee C."/>
            <person name="Kim M.-K."/>
            <person name="Kim S.B."/>
        </authorList>
    </citation>
    <scope>NUCLEOTIDE SEQUENCE [LARGE SCALE GENOMIC DNA]</scope>
    <source>
        <strain evidence="4 5">MMS17-SY117</strain>
    </source>
</reference>
<feature type="transmembrane region" description="Helical" evidence="2">
    <location>
        <begin position="823"/>
        <end position="841"/>
    </location>
</feature>
<dbReference type="RefSeq" id="WP_135073385.1">
    <property type="nucleotide sequence ID" value="NZ_CP038267.1"/>
</dbReference>
<accession>A0A4P7GHA1</accession>
<dbReference type="KEGG" id="noy:EXE57_01625"/>
<feature type="signal peptide" evidence="3">
    <location>
        <begin position="1"/>
        <end position="21"/>
    </location>
</feature>